<organism evidence="2 3">
    <name type="scientific">Tateyamaria armeniaca</name>
    <dbReference type="NCBI Taxonomy" id="2518930"/>
    <lineage>
        <taxon>Bacteria</taxon>
        <taxon>Pseudomonadati</taxon>
        <taxon>Pseudomonadota</taxon>
        <taxon>Alphaproteobacteria</taxon>
        <taxon>Rhodobacterales</taxon>
        <taxon>Roseobacteraceae</taxon>
        <taxon>Tateyamaria</taxon>
    </lineage>
</organism>
<sequence>MTGRAPRLLMRLWGCCTRGALLATALVAGAPVGAEIEAAYYDIPTDQYGHGVLPGGEYAALGFRLSGGREIGAGTSGTVYEDTAPRLVDLDGDGTNEVITVVSYFDRGAALRIFDEVKTDDHPSGTTIAVVAETPPIGTPFRWLAVVGAADLDGDGIMEIAYVDRPHLAKTLRIWRYKDAVLNQVATFDNVTNHRIGEPDIAGGIRDCGSGPEMVVATGNWSTLLAIRWDGSEFAVTDLGRDTTRPAFARAMACAE</sequence>
<dbReference type="EMBL" id="JBHDIY010000002">
    <property type="protein sequence ID" value="MFL4471905.1"/>
    <property type="molecule type" value="Genomic_DNA"/>
</dbReference>
<comment type="caution">
    <text evidence="2">The sequence shown here is derived from an EMBL/GenBank/DDBJ whole genome shotgun (WGS) entry which is preliminary data.</text>
</comment>
<feature type="chain" id="PRO_5045184478" evidence="1">
    <location>
        <begin position="31"/>
        <end position="256"/>
    </location>
</feature>
<keyword evidence="3" id="KW-1185">Reference proteome</keyword>
<evidence type="ECO:0000256" key="1">
    <source>
        <dbReference type="SAM" id="SignalP"/>
    </source>
</evidence>
<keyword evidence="1" id="KW-0732">Signal</keyword>
<feature type="signal peptide" evidence="1">
    <location>
        <begin position="1"/>
        <end position="30"/>
    </location>
</feature>
<gene>
    <name evidence="2" type="ORF">ACERZ8_19235</name>
</gene>
<name>A0ABW8UYK2_9RHOB</name>
<accession>A0ABW8UYK2</accession>
<protein>
    <submittedName>
        <fullName evidence="2">VCBS repeat-containing protein</fullName>
    </submittedName>
</protein>
<dbReference type="InterPro" id="IPR028994">
    <property type="entry name" value="Integrin_alpha_N"/>
</dbReference>
<dbReference type="Proteomes" id="UP001627408">
    <property type="component" value="Unassembled WGS sequence"/>
</dbReference>
<evidence type="ECO:0000313" key="2">
    <source>
        <dbReference type="EMBL" id="MFL4471905.1"/>
    </source>
</evidence>
<dbReference type="RefSeq" id="WP_407593773.1">
    <property type="nucleotide sequence ID" value="NZ_JBHDIY010000002.1"/>
</dbReference>
<proteinExistence type="predicted"/>
<reference evidence="2 3" key="1">
    <citation type="submission" date="2024-08" db="EMBL/GenBank/DDBJ databases">
        <title>Tateyamaria sp. nov., isolated from marine algae.</title>
        <authorList>
            <person name="Choi B.J."/>
            <person name="Kim J.M."/>
            <person name="Lee J.K."/>
            <person name="Choi D.G."/>
            <person name="Bayburt H."/>
            <person name="Baek J.H."/>
            <person name="Han D.M."/>
            <person name="Jeon C.O."/>
        </authorList>
    </citation>
    <scope>NUCLEOTIDE SEQUENCE [LARGE SCALE GENOMIC DNA]</scope>
    <source>
        <strain evidence="2 3">KMU-156</strain>
    </source>
</reference>
<evidence type="ECO:0000313" key="3">
    <source>
        <dbReference type="Proteomes" id="UP001627408"/>
    </source>
</evidence>
<dbReference type="SUPFAM" id="SSF69318">
    <property type="entry name" value="Integrin alpha N-terminal domain"/>
    <property type="match status" value="1"/>
</dbReference>